<keyword evidence="4" id="KW-0552">Olfaction</keyword>
<protein>
    <recommendedName>
        <fullName evidence="12">Odorant receptor</fullName>
    </recommendedName>
</protein>
<dbReference type="Pfam" id="PF02949">
    <property type="entry name" value="7tm_6"/>
    <property type="match status" value="1"/>
</dbReference>
<keyword evidence="3 9" id="KW-0812">Transmembrane</keyword>
<keyword evidence="2" id="KW-0716">Sensory transduction</keyword>
<evidence type="ECO:0000256" key="9">
    <source>
        <dbReference type="SAM" id="Phobius"/>
    </source>
</evidence>
<evidence type="ECO:0000256" key="3">
    <source>
        <dbReference type="ARBA" id="ARBA00022692"/>
    </source>
</evidence>
<feature type="transmembrane region" description="Helical" evidence="9">
    <location>
        <begin position="95"/>
        <end position="124"/>
    </location>
</feature>
<evidence type="ECO:0000256" key="6">
    <source>
        <dbReference type="ARBA" id="ARBA00023136"/>
    </source>
</evidence>
<dbReference type="GO" id="GO:0007608">
    <property type="term" value="P:sensory perception of smell"/>
    <property type="evidence" value="ECO:0007669"/>
    <property type="project" value="UniProtKB-KW"/>
</dbReference>
<dbReference type="Proteomes" id="UP001566132">
    <property type="component" value="Unassembled WGS sequence"/>
</dbReference>
<dbReference type="GO" id="GO:0007165">
    <property type="term" value="P:signal transduction"/>
    <property type="evidence" value="ECO:0007669"/>
    <property type="project" value="UniProtKB-KW"/>
</dbReference>
<evidence type="ECO:0000313" key="10">
    <source>
        <dbReference type="EMBL" id="KAL1494125.1"/>
    </source>
</evidence>
<evidence type="ECO:0000256" key="7">
    <source>
        <dbReference type="ARBA" id="ARBA00023170"/>
    </source>
</evidence>
<evidence type="ECO:0008006" key="12">
    <source>
        <dbReference type="Google" id="ProtNLM"/>
    </source>
</evidence>
<evidence type="ECO:0000313" key="11">
    <source>
        <dbReference type="Proteomes" id="UP001566132"/>
    </source>
</evidence>
<dbReference type="AlphaFoldDB" id="A0ABD1EKE4"/>
<keyword evidence="11" id="KW-1185">Reference proteome</keyword>
<evidence type="ECO:0000256" key="8">
    <source>
        <dbReference type="ARBA" id="ARBA00023224"/>
    </source>
</evidence>
<accession>A0ABD1EKE4</accession>
<evidence type="ECO:0000256" key="1">
    <source>
        <dbReference type="ARBA" id="ARBA00004141"/>
    </source>
</evidence>
<name>A0ABD1EKE4_HYPHA</name>
<comment type="caution">
    <text evidence="10">The sequence shown here is derived from an EMBL/GenBank/DDBJ whole genome shotgun (WGS) entry which is preliminary data.</text>
</comment>
<keyword evidence="5 9" id="KW-1133">Transmembrane helix</keyword>
<keyword evidence="7" id="KW-0675">Receptor</keyword>
<feature type="transmembrane region" description="Helical" evidence="9">
    <location>
        <begin position="48"/>
        <end position="71"/>
    </location>
</feature>
<gene>
    <name evidence="10" type="ORF">ABEB36_009774</name>
</gene>
<evidence type="ECO:0000256" key="2">
    <source>
        <dbReference type="ARBA" id="ARBA00022606"/>
    </source>
</evidence>
<reference evidence="10 11" key="1">
    <citation type="submission" date="2024-05" db="EMBL/GenBank/DDBJ databases">
        <title>Genetic variation in Jamaican populations of the coffee berry borer (Hypothenemus hampei).</title>
        <authorList>
            <person name="Errbii M."/>
            <person name="Myrie A."/>
        </authorList>
    </citation>
    <scope>NUCLEOTIDE SEQUENCE [LARGE SCALE GENOMIC DNA]</scope>
    <source>
        <strain evidence="10">JA-Hopewell-2020-01-JO</strain>
        <tissue evidence="10">Whole body</tissue>
    </source>
</reference>
<dbReference type="InterPro" id="IPR004117">
    <property type="entry name" value="7tm6_olfct_rcpt"/>
</dbReference>
<dbReference type="GO" id="GO:0016020">
    <property type="term" value="C:membrane"/>
    <property type="evidence" value="ECO:0007669"/>
    <property type="project" value="UniProtKB-SubCell"/>
</dbReference>
<keyword evidence="8" id="KW-0807">Transducer</keyword>
<evidence type="ECO:0000256" key="5">
    <source>
        <dbReference type="ARBA" id="ARBA00022989"/>
    </source>
</evidence>
<organism evidence="10 11">
    <name type="scientific">Hypothenemus hampei</name>
    <name type="common">Coffee berry borer</name>
    <dbReference type="NCBI Taxonomy" id="57062"/>
    <lineage>
        <taxon>Eukaryota</taxon>
        <taxon>Metazoa</taxon>
        <taxon>Ecdysozoa</taxon>
        <taxon>Arthropoda</taxon>
        <taxon>Hexapoda</taxon>
        <taxon>Insecta</taxon>
        <taxon>Pterygota</taxon>
        <taxon>Neoptera</taxon>
        <taxon>Endopterygota</taxon>
        <taxon>Coleoptera</taxon>
        <taxon>Polyphaga</taxon>
        <taxon>Cucujiformia</taxon>
        <taxon>Curculionidae</taxon>
        <taxon>Scolytinae</taxon>
        <taxon>Hypothenemus</taxon>
    </lineage>
</organism>
<evidence type="ECO:0000256" key="4">
    <source>
        <dbReference type="ARBA" id="ARBA00022725"/>
    </source>
</evidence>
<feature type="transmembrane region" description="Helical" evidence="9">
    <location>
        <begin position="184"/>
        <end position="202"/>
    </location>
</feature>
<sequence length="299" mass="34674">MNLSFEENLRYIQESSLLRGIIDEYLSSPECNFCTKFEAQFYRIQTEILMVLGLYLIGYFLMYPSLLYLMLSGSPNGSTLSFLFLKNISLGSESFLYIISGITWYSVSFVCVLFMIGTPLVYVVQLGLTKIKMLLLIEFIDDFSKNQTHNDETFIYNTLMVIIEKHLEIKRFNTELTNVSSYRAFYFIGGMSLVTSFSIVLFTTDHKLCGVIGVGDFILISLVLCESSQTYADISYFIYHSIYNLKWYNWTKNCQKVYFMISQNASKGLHINVFRILPVGRYLLKKILKILYSIINLLR</sequence>
<comment type="subcellular location">
    <subcellularLocation>
        <location evidence="1">Membrane</location>
        <topology evidence="1">Multi-pass membrane protein</topology>
    </subcellularLocation>
</comment>
<dbReference type="EMBL" id="JBDJPC010000007">
    <property type="protein sequence ID" value="KAL1494125.1"/>
    <property type="molecule type" value="Genomic_DNA"/>
</dbReference>
<keyword evidence="6 9" id="KW-0472">Membrane</keyword>
<proteinExistence type="predicted"/>